<organism evidence="1 2">
    <name type="scientific">Eretmocerus hayati</name>
    <dbReference type="NCBI Taxonomy" id="131215"/>
    <lineage>
        <taxon>Eukaryota</taxon>
        <taxon>Metazoa</taxon>
        <taxon>Ecdysozoa</taxon>
        <taxon>Arthropoda</taxon>
        <taxon>Hexapoda</taxon>
        <taxon>Insecta</taxon>
        <taxon>Pterygota</taxon>
        <taxon>Neoptera</taxon>
        <taxon>Endopterygota</taxon>
        <taxon>Hymenoptera</taxon>
        <taxon>Apocrita</taxon>
        <taxon>Proctotrupomorpha</taxon>
        <taxon>Chalcidoidea</taxon>
        <taxon>Aphelinidae</taxon>
        <taxon>Aphelininae</taxon>
        <taxon>Eretmocerus</taxon>
    </lineage>
</organism>
<sequence>MKTLYIDGREELVIDKVKLFKYVPCNENAYVVFDQLMRGYPYGPSTTYHCPQCKSGFQFNIITLEISSTLLRNQTIREDLIDYFEESTQNVCNFCLTPITASRSLGSYLCLCISNESNVGNSNNMTKISTNLVTHEILLNGQRYRCSGLVAYEPNTAEDKSHLHKAADLLGFGPSTVGDKTHLEETSDRCVAYCLRLDGSWVLKDDMKKRSNPLKPPFCQDLCIALILYVRVVDPIIPTPPVETPTLQDSSVDRWAQQMDVDEPTPTSQVLSFNGRTTTLLHCPSSSVAASFESFLAMDIDETDSIDPLALTHDTGIPSHSPNSAIVEARDMTSLRLLEPGIDQILQRIEMESSSVEPYTRRPSNPELCGDDPPSDFSDSEPEEWEGEEREEDWVNNIYSTHRGGPVMKNGGTFLPSPDFTQDGKLIQLINTCPMDSLFEIFQVARNSISNLVNNFITAFKSKYPGDSQFFGMVENYHDTKRRSVHYKDRFEFSIYNNYHTKKCENLTVIDCADYVDALFETIMNNYYCVQSVLKCSNCSQQDVKRMKLVKLDVDDLIEYRGSLEILQERLDLMYKARELCRKCKKGRTEGHHEFTRYFCLDLWTNYQLHITHKTKLKDVPVTLMLGEREKKYTLIGIVAFTPQKTDDPDSIIHYFSYVRLGNGCWVLKDGMKDEKVMLNSDSCRELSPALLLYINSTNPREPLIL</sequence>
<protein>
    <submittedName>
        <fullName evidence="1">Uncharacterized protein</fullName>
    </submittedName>
</protein>
<dbReference type="Proteomes" id="UP001239111">
    <property type="component" value="Chromosome 3"/>
</dbReference>
<proteinExistence type="predicted"/>
<keyword evidence="2" id="KW-1185">Reference proteome</keyword>
<comment type="caution">
    <text evidence="1">The sequence shown here is derived from an EMBL/GenBank/DDBJ whole genome shotgun (WGS) entry which is preliminary data.</text>
</comment>
<name>A0ACC2NL11_9HYME</name>
<evidence type="ECO:0000313" key="1">
    <source>
        <dbReference type="EMBL" id="KAJ8671888.1"/>
    </source>
</evidence>
<gene>
    <name evidence="1" type="ORF">QAD02_003147</name>
</gene>
<reference evidence="1" key="1">
    <citation type="submission" date="2023-04" db="EMBL/GenBank/DDBJ databases">
        <title>A chromosome-level genome assembly of the parasitoid wasp Eretmocerus hayati.</title>
        <authorList>
            <person name="Zhong Y."/>
            <person name="Liu S."/>
            <person name="Liu Y."/>
        </authorList>
    </citation>
    <scope>NUCLEOTIDE SEQUENCE</scope>
    <source>
        <strain evidence="1">ZJU_SS_LIU_2023</strain>
    </source>
</reference>
<accession>A0ACC2NL11</accession>
<dbReference type="EMBL" id="CM056743">
    <property type="protein sequence ID" value="KAJ8671888.1"/>
    <property type="molecule type" value="Genomic_DNA"/>
</dbReference>
<evidence type="ECO:0000313" key="2">
    <source>
        <dbReference type="Proteomes" id="UP001239111"/>
    </source>
</evidence>